<evidence type="ECO:0000313" key="1">
    <source>
        <dbReference type="EMBL" id="GIG87836.1"/>
    </source>
</evidence>
<name>A0ABQ4DZI2_9ACTN</name>
<organism evidence="1 2">
    <name type="scientific">Plantactinospora endophytica</name>
    <dbReference type="NCBI Taxonomy" id="673535"/>
    <lineage>
        <taxon>Bacteria</taxon>
        <taxon>Bacillati</taxon>
        <taxon>Actinomycetota</taxon>
        <taxon>Actinomycetes</taxon>
        <taxon>Micromonosporales</taxon>
        <taxon>Micromonosporaceae</taxon>
        <taxon>Plantactinospora</taxon>
    </lineage>
</organism>
<protein>
    <submittedName>
        <fullName evidence="1">Uncharacterized protein</fullName>
    </submittedName>
</protein>
<gene>
    <name evidence="1" type="ORF">Pen02_27720</name>
</gene>
<sequence length="39" mass="4186">MSLRVRIVTVAALLAAIAVVAILTQAQTLWNVAGYTWSN</sequence>
<dbReference type="EMBL" id="BONW01000013">
    <property type="protein sequence ID" value="GIG87836.1"/>
    <property type="molecule type" value="Genomic_DNA"/>
</dbReference>
<evidence type="ECO:0000313" key="2">
    <source>
        <dbReference type="Proteomes" id="UP000646749"/>
    </source>
</evidence>
<proteinExistence type="predicted"/>
<reference evidence="1 2" key="1">
    <citation type="submission" date="2021-01" db="EMBL/GenBank/DDBJ databases">
        <title>Whole genome shotgun sequence of Plantactinospora endophytica NBRC 110450.</title>
        <authorList>
            <person name="Komaki H."/>
            <person name="Tamura T."/>
        </authorList>
    </citation>
    <scope>NUCLEOTIDE SEQUENCE [LARGE SCALE GENOMIC DNA]</scope>
    <source>
        <strain evidence="1 2">NBRC 110450</strain>
    </source>
</reference>
<dbReference type="Proteomes" id="UP000646749">
    <property type="component" value="Unassembled WGS sequence"/>
</dbReference>
<accession>A0ABQ4DZI2</accession>
<comment type="caution">
    <text evidence="1">The sequence shown here is derived from an EMBL/GenBank/DDBJ whole genome shotgun (WGS) entry which is preliminary data.</text>
</comment>
<keyword evidence="2" id="KW-1185">Reference proteome</keyword>